<dbReference type="InterPro" id="IPR004424">
    <property type="entry name" value="IspE"/>
</dbReference>
<keyword evidence="6 7" id="KW-0414">Isoprene biosynthesis</keyword>
<feature type="domain" description="GHMP kinase N-terminal" evidence="8">
    <location>
        <begin position="67"/>
        <end position="143"/>
    </location>
</feature>
<feature type="active site" evidence="7">
    <location>
        <position position="12"/>
    </location>
</feature>
<keyword evidence="10" id="KW-1185">Reference proteome</keyword>
<protein>
    <recommendedName>
        <fullName evidence="1 7">4-diphosphocytidyl-2-C-methyl-D-erythritol kinase</fullName>
        <shortName evidence="7">CMK</shortName>
        <ecNumber evidence="7">2.7.1.148</ecNumber>
    </recommendedName>
    <alternativeName>
        <fullName evidence="7">4-(cytidine-5'-diphospho)-2-C-methyl-D-erythritol kinase</fullName>
    </alternativeName>
</protein>
<dbReference type="InterPro" id="IPR014721">
    <property type="entry name" value="Ribsml_uS5_D2-typ_fold_subgr"/>
</dbReference>
<comment type="catalytic activity">
    <reaction evidence="7">
        <text>4-CDP-2-C-methyl-D-erythritol + ATP = 4-CDP-2-C-methyl-D-erythritol 2-phosphate + ADP + H(+)</text>
        <dbReference type="Rhea" id="RHEA:18437"/>
        <dbReference type="ChEBI" id="CHEBI:15378"/>
        <dbReference type="ChEBI" id="CHEBI:30616"/>
        <dbReference type="ChEBI" id="CHEBI:57823"/>
        <dbReference type="ChEBI" id="CHEBI:57919"/>
        <dbReference type="ChEBI" id="CHEBI:456216"/>
        <dbReference type="EC" id="2.7.1.148"/>
    </reaction>
</comment>
<keyword evidence="2 7" id="KW-0808">Transferase</keyword>
<evidence type="ECO:0000256" key="4">
    <source>
        <dbReference type="ARBA" id="ARBA00022777"/>
    </source>
</evidence>
<dbReference type="GO" id="GO:0050515">
    <property type="term" value="F:4-(cytidine 5'-diphospho)-2-C-methyl-D-erythritol kinase activity"/>
    <property type="evidence" value="ECO:0007669"/>
    <property type="project" value="UniProtKB-EC"/>
</dbReference>
<evidence type="ECO:0000256" key="6">
    <source>
        <dbReference type="ARBA" id="ARBA00023229"/>
    </source>
</evidence>
<dbReference type="Proteomes" id="UP001246372">
    <property type="component" value="Unassembled WGS sequence"/>
</dbReference>
<comment type="similarity">
    <text evidence="7">Belongs to the GHMP kinase family. IspE subfamily.</text>
</comment>
<evidence type="ECO:0000256" key="5">
    <source>
        <dbReference type="ARBA" id="ARBA00022840"/>
    </source>
</evidence>
<evidence type="ECO:0000259" key="8">
    <source>
        <dbReference type="Pfam" id="PF00288"/>
    </source>
</evidence>
<dbReference type="EMBL" id="JAVXZY010000005">
    <property type="protein sequence ID" value="MDT9000211.1"/>
    <property type="molecule type" value="Genomic_DNA"/>
</dbReference>
<dbReference type="RefSeq" id="WP_315650773.1">
    <property type="nucleotide sequence ID" value="NZ_JAVXZY010000005.1"/>
</dbReference>
<dbReference type="Pfam" id="PF00288">
    <property type="entry name" value="GHMP_kinases_N"/>
    <property type="match status" value="1"/>
</dbReference>
<dbReference type="HAMAP" id="MF_00061">
    <property type="entry name" value="IspE"/>
    <property type="match status" value="1"/>
</dbReference>
<dbReference type="NCBIfam" id="TIGR00154">
    <property type="entry name" value="ispE"/>
    <property type="match status" value="1"/>
</dbReference>
<dbReference type="InterPro" id="IPR036554">
    <property type="entry name" value="GHMP_kinase_C_sf"/>
</dbReference>
<dbReference type="PIRSF" id="PIRSF010376">
    <property type="entry name" value="IspE"/>
    <property type="match status" value="1"/>
</dbReference>
<keyword evidence="4 7" id="KW-0418">Kinase</keyword>
<sequence length="331" mass="35370">MQALYDVPAPAKLNLFLHVVGKRADGYHLLQSLFVLIDWADTLHFERRNDGLLQRHDSGDTLPPDDLCLRAARALQAATGCRLGADIHIEKRLPAGAGMGGGSSDAASTLIALNRLWGLGLTRRQLLDIALPLGADVPFFIGGRHAFVEGIGERLTPLDLPREMRFAVIKPEASIATKDIFSSQCLQRSKSVAIVAGFPAHNSSDAKNATGTENGTDSDASETVVETVRLDAEGIAMLAGGFGKESFGRNDLQKPAEAASAEVVQALVLLQEQFGNSRMTGSGSAVFAHVSGKDGIDEQSIANISKVLPSKWSARICRSLTAHPLRGWLED</sequence>
<evidence type="ECO:0000313" key="10">
    <source>
        <dbReference type="Proteomes" id="UP001246372"/>
    </source>
</evidence>
<organism evidence="9 10">
    <name type="scientific">Roseateles aquae</name>
    <dbReference type="NCBI Taxonomy" id="3077235"/>
    <lineage>
        <taxon>Bacteria</taxon>
        <taxon>Pseudomonadati</taxon>
        <taxon>Pseudomonadota</taxon>
        <taxon>Betaproteobacteria</taxon>
        <taxon>Burkholderiales</taxon>
        <taxon>Sphaerotilaceae</taxon>
        <taxon>Roseateles</taxon>
    </lineage>
</organism>
<comment type="pathway">
    <text evidence="7">Isoprenoid biosynthesis; isopentenyl diphosphate biosynthesis via DXP pathway; isopentenyl diphosphate from 1-deoxy-D-xylulose 5-phosphate: step 3/6.</text>
</comment>
<dbReference type="SUPFAM" id="SSF54211">
    <property type="entry name" value="Ribosomal protein S5 domain 2-like"/>
    <property type="match status" value="1"/>
</dbReference>
<dbReference type="SUPFAM" id="SSF55060">
    <property type="entry name" value="GHMP Kinase, C-terminal domain"/>
    <property type="match status" value="1"/>
</dbReference>
<dbReference type="PANTHER" id="PTHR43527">
    <property type="entry name" value="4-DIPHOSPHOCYTIDYL-2-C-METHYL-D-ERYTHRITOL KINASE, CHLOROPLASTIC"/>
    <property type="match status" value="1"/>
</dbReference>
<feature type="active site" evidence="7">
    <location>
        <position position="136"/>
    </location>
</feature>
<evidence type="ECO:0000256" key="7">
    <source>
        <dbReference type="HAMAP-Rule" id="MF_00061"/>
    </source>
</evidence>
<dbReference type="Gene3D" id="3.30.230.10">
    <property type="match status" value="1"/>
</dbReference>
<gene>
    <name evidence="7 9" type="primary">ispE</name>
    <name evidence="9" type="ORF">RQP53_13125</name>
</gene>
<keyword evidence="3 7" id="KW-0547">Nucleotide-binding</keyword>
<reference evidence="9" key="1">
    <citation type="submission" date="2023-09" db="EMBL/GenBank/DDBJ databases">
        <title>Paucibacter sp. APW11 Genome sequencing and assembly.</title>
        <authorList>
            <person name="Kim I."/>
        </authorList>
    </citation>
    <scope>NUCLEOTIDE SEQUENCE</scope>
    <source>
        <strain evidence="9">APW11</strain>
    </source>
</reference>
<comment type="caution">
    <text evidence="9">The sequence shown here is derived from an EMBL/GenBank/DDBJ whole genome shotgun (WGS) entry which is preliminary data.</text>
</comment>
<keyword evidence="5 7" id="KW-0067">ATP-binding</keyword>
<evidence type="ECO:0000256" key="2">
    <source>
        <dbReference type="ARBA" id="ARBA00022679"/>
    </source>
</evidence>
<evidence type="ECO:0000256" key="1">
    <source>
        <dbReference type="ARBA" id="ARBA00017473"/>
    </source>
</evidence>
<accession>A0ABU3PE68</accession>
<evidence type="ECO:0000313" key="9">
    <source>
        <dbReference type="EMBL" id="MDT9000211.1"/>
    </source>
</evidence>
<dbReference type="PANTHER" id="PTHR43527:SF2">
    <property type="entry name" value="4-DIPHOSPHOCYTIDYL-2-C-METHYL-D-ERYTHRITOL KINASE, CHLOROPLASTIC"/>
    <property type="match status" value="1"/>
</dbReference>
<dbReference type="Gene3D" id="3.30.70.890">
    <property type="entry name" value="GHMP kinase, C-terminal domain"/>
    <property type="match status" value="1"/>
</dbReference>
<evidence type="ECO:0000256" key="3">
    <source>
        <dbReference type="ARBA" id="ARBA00022741"/>
    </source>
</evidence>
<dbReference type="InterPro" id="IPR006204">
    <property type="entry name" value="GHMP_kinase_N_dom"/>
</dbReference>
<dbReference type="InterPro" id="IPR020568">
    <property type="entry name" value="Ribosomal_Su5_D2-typ_SF"/>
</dbReference>
<dbReference type="EC" id="2.7.1.148" evidence="7"/>
<name>A0ABU3PE68_9BURK</name>
<feature type="binding site" evidence="7">
    <location>
        <begin position="94"/>
        <end position="104"/>
    </location>
    <ligand>
        <name>ATP</name>
        <dbReference type="ChEBI" id="CHEBI:30616"/>
    </ligand>
</feature>
<proteinExistence type="inferred from homology"/>
<comment type="function">
    <text evidence="7">Catalyzes the phosphorylation of the position 2 hydroxy group of 4-diphosphocytidyl-2C-methyl-D-erythritol.</text>
</comment>